<dbReference type="Gene3D" id="3.30.565.10">
    <property type="entry name" value="Histidine kinase-like ATPase, C-terminal domain"/>
    <property type="match status" value="1"/>
</dbReference>
<keyword evidence="12" id="KW-1185">Reference proteome</keyword>
<comment type="catalytic activity">
    <reaction evidence="1">
        <text>ATP + protein L-histidine = ADP + protein N-phospho-L-histidine.</text>
        <dbReference type="EC" id="2.7.13.3"/>
    </reaction>
</comment>
<evidence type="ECO:0000256" key="4">
    <source>
        <dbReference type="ARBA" id="ARBA00022741"/>
    </source>
</evidence>
<dbReference type="EMBL" id="JPQU01000034">
    <property type="protein sequence ID" value="KFE55352.1"/>
    <property type="molecule type" value="Genomic_DNA"/>
</dbReference>
<dbReference type="PANTHER" id="PTHR43065">
    <property type="entry name" value="SENSOR HISTIDINE KINASE"/>
    <property type="match status" value="1"/>
</dbReference>
<keyword evidence="9" id="KW-0812">Transmembrane</keyword>
<dbReference type="InterPro" id="IPR003594">
    <property type="entry name" value="HATPase_dom"/>
</dbReference>
<evidence type="ECO:0000313" key="11">
    <source>
        <dbReference type="EMBL" id="KFE55352.1"/>
    </source>
</evidence>
<evidence type="ECO:0000313" key="12">
    <source>
        <dbReference type="Proteomes" id="UP000028631"/>
    </source>
</evidence>
<sequence length="603" mass="67292">MSLLTSLLYRVVPLALFLITAALVSFYVRSSILQTDNYAIARDLIREIQQLDAQWNNEILKSRVAVSHNYDPLVMPLAQINKRWQKFQSLRLEHSVDSAELRHQRRDAFANTFREKQRLVEQFKSHNAILRNSLAFLPTAEDDIQAQLNDLEDVEKLRVHKISADIYDLLLSSLEFAQVTSDDLAHSIELGLSGVAVDKSRLPASFEAPIDIVLNHVRLILREQPRVNGLLESIASVPVAPSLEMITLDINADEREANRIDQKYQVYTIIFAALLLALLIFTGSRLARSYSEINRVNQALQVANEKLEERVESRTRQLREAQSELLAAARQAGMAEIATNVLHNVGNVLNSVNISADLLIRKLRASKTLGLSKVVQMINDHKEDLGHFIDHDEKGKMLAPYLSQLSEAIAIEQQSMRDELAQLTASVDHIKEIVATQQSYAGTAKLEEPLSINVLLEDALRMNAGALTRHQVTVVREFEQVPLIMGDKHRLLLILINLISNAKQAMLDLPGRSRQITLQVKTVEGATLQISVTDDGEGILPENMNKLFTHGFTTRKDGHGFGLHSCALAAVEMSGRLTAHSDGPGRGATFMLELPLKLVVEVA</sequence>
<dbReference type="GO" id="GO:0005524">
    <property type="term" value="F:ATP binding"/>
    <property type="evidence" value="ECO:0007669"/>
    <property type="project" value="UniProtKB-KW"/>
</dbReference>
<evidence type="ECO:0000256" key="2">
    <source>
        <dbReference type="ARBA" id="ARBA00012438"/>
    </source>
</evidence>
<evidence type="ECO:0000256" key="7">
    <source>
        <dbReference type="ARBA" id="ARBA00023012"/>
    </source>
</evidence>
<keyword evidence="9" id="KW-0472">Membrane</keyword>
<dbReference type="GO" id="GO:0000160">
    <property type="term" value="P:phosphorelay signal transduction system"/>
    <property type="evidence" value="ECO:0007669"/>
    <property type="project" value="UniProtKB-KW"/>
</dbReference>
<dbReference type="Pfam" id="PF19443">
    <property type="entry name" value="DAHL"/>
    <property type="match status" value="1"/>
</dbReference>
<dbReference type="Proteomes" id="UP000028631">
    <property type="component" value="Unassembled WGS sequence"/>
</dbReference>
<dbReference type="EC" id="2.7.13.3" evidence="2"/>
<comment type="caution">
    <text evidence="11">The sequence shown here is derived from an EMBL/GenBank/DDBJ whole genome shotgun (WGS) entry which is preliminary data.</text>
</comment>
<gene>
    <name evidence="11" type="ORF">IV01_12035</name>
</gene>
<feature type="domain" description="Histidine kinase" evidence="10">
    <location>
        <begin position="388"/>
        <end position="598"/>
    </location>
</feature>
<dbReference type="Pfam" id="PF02518">
    <property type="entry name" value="HATPase_c"/>
    <property type="match status" value="1"/>
</dbReference>
<feature type="transmembrane region" description="Helical" evidence="9">
    <location>
        <begin position="7"/>
        <end position="28"/>
    </location>
</feature>
<dbReference type="InterPro" id="IPR036890">
    <property type="entry name" value="HATPase_C_sf"/>
</dbReference>
<dbReference type="SUPFAM" id="SSF55874">
    <property type="entry name" value="ATPase domain of HSP90 chaperone/DNA topoisomerase II/histidine kinase"/>
    <property type="match status" value="1"/>
</dbReference>
<proteinExistence type="predicted"/>
<keyword evidence="3" id="KW-0808">Transferase</keyword>
<evidence type="ECO:0000256" key="5">
    <source>
        <dbReference type="ARBA" id="ARBA00022777"/>
    </source>
</evidence>
<dbReference type="RefSeq" id="WP_032628488.1">
    <property type="nucleotide sequence ID" value="NZ_JPQU01000034.1"/>
</dbReference>
<protein>
    <recommendedName>
        <fullName evidence="2">histidine kinase</fullName>
        <ecNumber evidence="2">2.7.13.3</ecNumber>
    </recommendedName>
</protein>
<keyword evidence="8" id="KW-0175">Coiled coil</keyword>
<evidence type="ECO:0000259" key="10">
    <source>
        <dbReference type="PROSITE" id="PS50109"/>
    </source>
</evidence>
<keyword evidence="5 11" id="KW-0418">Kinase</keyword>
<evidence type="ECO:0000256" key="3">
    <source>
        <dbReference type="ARBA" id="ARBA00022679"/>
    </source>
</evidence>
<feature type="coiled-coil region" evidence="8">
    <location>
        <begin position="290"/>
        <end position="331"/>
    </location>
</feature>
<dbReference type="OrthoDB" id="149796at2"/>
<evidence type="ECO:0000256" key="6">
    <source>
        <dbReference type="ARBA" id="ARBA00022840"/>
    </source>
</evidence>
<dbReference type="InterPro" id="IPR045812">
    <property type="entry name" value="DAHL"/>
</dbReference>
<dbReference type="InterPro" id="IPR004358">
    <property type="entry name" value="Sig_transdc_His_kin-like_C"/>
</dbReference>
<dbReference type="PROSITE" id="PS50109">
    <property type="entry name" value="HIS_KIN"/>
    <property type="match status" value="1"/>
</dbReference>
<dbReference type="PANTHER" id="PTHR43065:SF46">
    <property type="entry name" value="C4-DICARBOXYLATE TRANSPORT SENSOR PROTEIN DCTB"/>
    <property type="match status" value="1"/>
</dbReference>
<organism evidence="11 12">
    <name type="scientific">Pseudomonas syringae</name>
    <dbReference type="NCBI Taxonomy" id="317"/>
    <lineage>
        <taxon>Bacteria</taxon>
        <taxon>Pseudomonadati</taxon>
        <taxon>Pseudomonadota</taxon>
        <taxon>Gammaproteobacteria</taxon>
        <taxon>Pseudomonadales</taxon>
        <taxon>Pseudomonadaceae</taxon>
        <taxon>Pseudomonas</taxon>
    </lineage>
</organism>
<dbReference type="AlphaFoldDB" id="A0A085VIT9"/>
<dbReference type="PATRIC" id="fig|317.175.peg.2503"/>
<dbReference type="GO" id="GO:0004673">
    <property type="term" value="F:protein histidine kinase activity"/>
    <property type="evidence" value="ECO:0007669"/>
    <property type="project" value="UniProtKB-EC"/>
</dbReference>
<feature type="transmembrane region" description="Helical" evidence="9">
    <location>
        <begin position="264"/>
        <end position="281"/>
    </location>
</feature>
<keyword evidence="7" id="KW-0902">Two-component regulatory system</keyword>
<keyword evidence="4" id="KW-0547">Nucleotide-binding</keyword>
<accession>A0A085VIT9</accession>
<dbReference type="InterPro" id="IPR005467">
    <property type="entry name" value="His_kinase_dom"/>
</dbReference>
<dbReference type="PRINTS" id="PR00344">
    <property type="entry name" value="BCTRLSENSOR"/>
</dbReference>
<evidence type="ECO:0000256" key="8">
    <source>
        <dbReference type="SAM" id="Coils"/>
    </source>
</evidence>
<keyword evidence="9" id="KW-1133">Transmembrane helix</keyword>
<evidence type="ECO:0000256" key="9">
    <source>
        <dbReference type="SAM" id="Phobius"/>
    </source>
</evidence>
<evidence type="ECO:0000256" key="1">
    <source>
        <dbReference type="ARBA" id="ARBA00000085"/>
    </source>
</evidence>
<name>A0A085VIT9_PSESX</name>
<keyword evidence="6" id="KW-0067">ATP-binding</keyword>
<dbReference type="SMART" id="SM00387">
    <property type="entry name" value="HATPase_c"/>
    <property type="match status" value="1"/>
</dbReference>
<reference evidence="11 12" key="1">
    <citation type="submission" date="2014-07" db="EMBL/GenBank/DDBJ databases">
        <title>Draft Genome Sequences of Environmental Pseudomonas syringae strains.</title>
        <authorList>
            <person name="Baltrus D.A."/>
            <person name="Berge O."/>
            <person name="Morris C."/>
        </authorList>
    </citation>
    <scope>NUCLEOTIDE SEQUENCE [LARGE SCALE GENOMIC DNA]</scope>
    <source>
        <strain evidence="11 12">GAW0119</strain>
    </source>
</reference>